<dbReference type="Pfam" id="PF19404">
    <property type="entry name" value="DUF5977"/>
    <property type="match status" value="1"/>
</dbReference>
<feature type="domain" description="DUF5977" evidence="1">
    <location>
        <begin position="22"/>
        <end position="46"/>
    </location>
</feature>
<dbReference type="Proteomes" id="UP000291117">
    <property type="component" value="Unassembled WGS sequence"/>
</dbReference>
<name>A0A4R0NFC9_9SPHI</name>
<dbReference type="AlphaFoldDB" id="A0A4R0NFC9"/>
<dbReference type="EMBL" id="SJSM01000001">
    <property type="protein sequence ID" value="TCC99189.1"/>
    <property type="molecule type" value="Genomic_DNA"/>
</dbReference>
<accession>A0A4R0NFC9</accession>
<dbReference type="RefSeq" id="WP_131606153.1">
    <property type="nucleotide sequence ID" value="NZ_SJSM01000001.1"/>
</dbReference>
<dbReference type="InterPro" id="IPR046020">
    <property type="entry name" value="DUF5977"/>
</dbReference>
<reference evidence="2 3" key="1">
    <citation type="submission" date="2019-02" db="EMBL/GenBank/DDBJ databases">
        <title>Pedobacter sp. RP-3-8 sp. nov., isolated from Arctic soil.</title>
        <authorList>
            <person name="Dahal R.H."/>
        </authorList>
    </citation>
    <scope>NUCLEOTIDE SEQUENCE [LARGE SCALE GENOMIC DNA]</scope>
    <source>
        <strain evidence="2 3">RP-3-8</strain>
    </source>
</reference>
<evidence type="ECO:0000313" key="2">
    <source>
        <dbReference type="EMBL" id="TCC99189.1"/>
    </source>
</evidence>
<evidence type="ECO:0000313" key="3">
    <source>
        <dbReference type="Proteomes" id="UP000291117"/>
    </source>
</evidence>
<keyword evidence="3" id="KW-1185">Reference proteome</keyword>
<protein>
    <recommendedName>
        <fullName evidence="1">DUF5977 domain-containing protein</fullName>
    </recommendedName>
</protein>
<organism evidence="2 3">
    <name type="scientific">Pedobacter hiemivivus</name>
    <dbReference type="NCBI Taxonomy" id="2530454"/>
    <lineage>
        <taxon>Bacteria</taxon>
        <taxon>Pseudomonadati</taxon>
        <taxon>Bacteroidota</taxon>
        <taxon>Sphingobacteriia</taxon>
        <taxon>Sphingobacteriales</taxon>
        <taxon>Sphingobacteriaceae</taxon>
        <taxon>Pedobacter</taxon>
    </lineage>
</organism>
<proteinExistence type="predicted"/>
<evidence type="ECO:0000259" key="1">
    <source>
        <dbReference type="Pfam" id="PF19404"/>
    </source>
</evidence>
<gene>
    <name evidence="2" type="ORF">EZ444_00465</name>
</gene>
<comment type="caution">
    <text evidence="2">The sequence shown here is derived from an EMBL/GenBank/DDBJ whole genome shotgun (WGS) entry which is preliminary data.</text>
</comment>
<sequence length="85" mass="9181">MVAIYFKILLLVNLLIKINRITGQTGSAVIYTVPGGKYVSTKSQADYPSNSGPNETFNIPVGGYSSIEMSVSPNGTYDDYLNLIS</sequence>